<organism evidence="1 2">
    <name type="scientific">Arthrobotrys flagrans</name>
    <name type="common">Nematode-trapping fungus</name>
    <name type="synonym">Trichothecium flagrans</name>
    <dbReference type="NCBI Taxonomy" id="97331"/>
    <lineage>
        <taxon>Eukaryota</taxon>
        <taxon>Fungi</taxon>
        <taxon>Dikarya</taxon>
        <taxon>Ascomycota</taxon>
        <taxon>Pezizomycotina</taxon>
        <taxon>Orbiliomycetes</taxon>
        <taxon>Orbiliales</taxon>
        <taxon>Orbiliaceae</taxon>
        <taxon>Arthrobotrys</taxon>
    </lineage>
</organism>
<gene>
    <name evidence="1" type="ORF">DFL_007105</name>
</gene>
<evidence type="ECO:0000313" key="2">
    <source>
        <dbReference type="Proteomes" id="UP000283090"/>
    </source>
</evidence>
<protein>
    <submittedName>
        <fullName evidence="1">Uncharacterized protein</fullName>
    </submittedName>
</protein>
<dbReference type="VEuPathDB" id="FungiDB:DFL_007105"/>
<reference evidence="1 2" key="1">
    <citation type="submission" date="2019-01" db="EMBL/GenBank/DDBJ databases">
        <title>Intercellular communication is required for trap formation in the nematode-trapping fungus Duddingtonia flagrans.</title>
        <authorList>
            <person name="Youssar L."/>
            <person name="Wernet V."/>
            <person name="Hensel N."/>
            <person name="Hildebrandt H.-G."/>
            <person name="Fischer R."/>
        </authorList>
    </citation>
    <scope>NUCLEOTIDE SEQUENCE [LARGE SCALE GENOMIC DNA]</scope>
    <source>
        <strain evidence="1 2">CBS H-5679</strain>
    </source>
</reference>
<dbReference type="Proteomes" id="UP000283090">
    <property type="component" value="Unassembled WGS sequence"/>
</dbReference>
<name>A0A436ZUS6_ARTFL</name>
<dbReference type="RefSeq" id="XP_067488233.1">
    <property type="nucleotide sequence ID" value="XM_067636637.1"/>
</dbReference>
<accession>A0A436ZUS6</accession>
<proteinExistence type="predicted"/>
<dbReference type="EMBL" id="SAEB01000009">
    <property type="protein sequence ID" value="RVD82689.1"/>
    <property type="molecule type" value="Genomic_DNA"/>
</dbReference>
<dbReference type="GeneID" id="93589416"/>
<sequence length="206" mass="22114">MSTDNYEHLSSVLLRPDVEGPLKEGLTSSLDGESEPEPWTLIPVIIAIISQIAEDYVSQLIKADADTGTISSGELADVQILPLLQLLHILVQELSQSSGSTSESENLARALEEHVKKLSVIDCAQRQDLLDVLPLLERTKTIGAQPHPNPAREIVNALHILPGGGINGWKNGPGGMKNGGKPGIAPANPRPTIVTWIFTIFGMIPK</sequence>
<dbReference type="AlphaFoldDB" id="A0A436ZUS6"/>
<comment type="caution">
    <text evidence="1">The sequence shown here is derived from an EMBL/GenBank/DDBJ whole genome shotgun (WGS) entry which is preliminary data.</text>
</comment>
<evidence type="ECO:0000313" key="1">
    <source>
        <dbReference type="EMBL" id="RVD82689.1"/>
    </source>
</evidence>
<keyword evidence="2" id="KW-1185">Reference proteome</keyword>